<comment type="catalytic activity">
    <reaction evidence="1">
        <text>Hydrolyzes the link between N-acetylmuramoyl residues and L-amino acid residues in certain cell-wall glycopeptides.</text>
        <dbReference type="EC" id="3.5.1.28"/>
    </reaction>
</comment>
<keyword evidence="4" id="KW-0732">Signal</keyword>
<dbReference type="InterPro" id="IPR050695">
    <property type="entry name" value="N-acetylmuramoyl_amidase_3"/>
</dbReference>
<protein>
    <recommendedName>
        <fullName evidence="2">N-acetylmuramoyl-L-alanine amidase</fullName>
        <ecNumber evidence="2">3.5.1.28</ecNumber>
    </recommendedName>
</protein>
<feature type="signal peptide" evidence="4">
    <location>
        <begin position="1"/>
        <end position="22"/>
    </location>
</feature>
<gene>
    <name evidence="6" type="ORF">FEV53_02715</name>
</gene>
<dbReference type="PANTHER" id="PTHR30404">
    <property type="entry name" value="N-ACETYLMURAMOYL-L-ALANINE AMIDASE"/>
    <property type="match status" value="1"/>
</dbReference>
<feature type="chain" id="PRO_5021867731" description="N-acetylmuramoyl-L-alanine amidase" evidence="4">
    <location>
        <begin position="23"/>
        <end position="402"/>
    </location>
</feature>
<proteinExistence type="predicted"/>
<dbReference type="CDD" id="cd02696">
    <property type="entry name" value="MurNAc-LAA"/>
    <property type="match status" value="1"/>
</dbReference>
<dbReference type="Proteomes" id="UP000318590">
    <property type="component" value="Unassembled WGS sequence"/>
</dbReference>
<evidence type="ECO:0000256" key="1">
    <source>
        <dbReference type="ARBA" id="ARBA00001561"/>
    </source>
</evidence>
<dbReference type="InterPro" id="IPR021731">
    <property type="entry name" value="AMIN_dom"/>
</dbReference>
<name>A0A547Q9M5_9RHOB</name>
<dbReference type="Pfam" id="PF11741">
    <property type="entry name" value="AMIN"/>
    <property type="match status" value="1"/>
</dbReference>
<dbReference type="InterPro" id="IPR002508">
    <property type="entry name" value="MurNAc-LAA_cat"/>
</dbReference>
<dbReference type="GO" id="GO:0030288">
    <property type="term" value="C:outer membrane-bounded periplasmic space"/>
    <property type="evidence" value="ECO:0007669"/>
    <property type="project" value="TreeGrafter"/>
</dbReference>
<dbReference type="AlphaFoldDB" id="A0A547Q9M5"/>
<evidence type="ECO:0000259" key="5">
    <source>
        <dbReference type="SMART" id="SM00646"/>
    </source>
</evidence>
<evidence type="ECO:0000256" key="3">
    <source>
        <dbReference type="ARBA" id="ARBA00022801"/>
    </source>
</evidence>
<evidence type="ECO:0000256" key="4">
    <source>
        <dbReference type="SAM" id="SignalP"/>
    </source>
</evidence>
<evidence type="ECO:0000313" key="6">
    <source>
        <dbReference type="EMBL" id="TRD23093.1"/>
    </source>
</evidence>
<reference evidence="6 7" key="1">
    <citation type="submission" date="2019-06" db="EMBL/GenBank/DDBJ databases">
        <title>Paenimaribius caenipelagi gen. nov., sp. nov., isolated from a tidal flat.</title>
        <authorList>
            <person name="Yoon J.-H."/>
        </authorList>
    </citation>
    <scope>NUCLEOTIDE SEQUENCE [LARGE SCALE GENOMIC DNA]</scope>
    <source>
        <strain evidence="6 7">JBTF-M29</strain>
    </source>
</reference>
<dbReference type="Gene3D" id="3.40.630.40">
    <property type="entry name" value="Zn-dependent exopeptidases"/>
    <property type="match status" value="1"/>
</dbReference>
<dbReference type="PANTHER" id="PTHR30404:SF0">
    <property type="entry name" value="N-ACETYLMURAMOYL-L-ALANINE AMIDASE AMIC"/>
    <property type="match status" value="1"/>
</dbReference>
<dbReference type="SMART" id="SM00646">
    <property type="entry name" value="Ami_3"/>
    <property type="match status" value="1"/>
</dbReference>
<dbReference type="RefSeq" id="WP_142833284.1">
    <property type="nucleotide sequence ID" value="NZ_VFSV01000003.1"/>
</dbReference>
<dbReference type="SUPFAM" id="SSF53187">
    <property type="entry name" value="Zn-dependent exopeptidases"/>
    <property type="match status" value="1"/>
</dbReference>
<comment type="caution">
    <text evidence="6">The sequence shown here is derived from an EMBL/GenBank/DDBJ whole genome shotgun (WGS) entry which is preliminary data.</text>
</comment>
<keyword evidence="7" id="KW-1185">Reference proteome</keyword>
<evidence type="ECO:0000313" key="7">
    <source>
        <dbReference type="Proteomes" id="UP000318590"/>
    </source>
</evidence>
<feature type="domain" description="MurNAc-LAA" evidence="5">
    <location>
        <begin position="232"/>
        <end position="387"/>
    </location>
</feature>
<dbReference type="EC" id="3.5.1.28" evidence="2"/>
<organism evidence="6 7">
    <name type="scientific">Palleronia caenipelagi</name>
    <dbReference type="NCBI Taxonomy" id="2489174"/>
    <lineage>
        <taxon>Bacteria</taxon>
        <taxon>Pseudomonadati</taxon>
        <taxon>Pseudomonadota</taxon>
        <taxon>Alphaproteobacteria</taxon>
        <taxon>Rhodobacterales</taxon>
        <taxon>Roseobacteraceae</taxon>
        <taxon>Palleronia</taxon>
    </lineage>
</organism>
<dbReference type="EMBL" id="VFSV01000003">
    <property type="protein sequence ID" value="TRD23093.1"/>
    <property type="molecule type" value="Genomic_DNA"/>
</dbReference>
<dbReference type="Gene3D" id="2.60.40.3500">
    <property type="match status" value="1"/>
</dbReference>
<sequence length="402" mass="43232">MIFRTAALGLVLAGLTVAPVRAATEPVMSTFMAETSLIEDFGSDLHLRLHVSRPVPWRVFTLTDPLRLVLDFAEVDFSTFDPATQIRSDAVTAVRVGRFQPGWSRMVLTLAEPMKVETAGLSTTTVDGAMLKIQLAKTTEARFEETAGAPPNDVFRLKSPEPPAILPERDRLLVAIDPGHGGFDPGAQAGGMTEANLMLMAARDLKTSLEAVGIDVLLTRDEDTFLPLTTRVGIARAAGAHLFVSLHADALPTGSASGAAVYTLSETASDAASRKLAERLSQDDLIAGVDLGGADDDLSVALMDMVRRDTRPRSDALAAHIVRSLDRRDANLHKRPRLQADFAVLRAADIPSVLVELGFLSDPQDRIRLMDAEARARTVAGIRDGILAWARTDDAASRLMSP</sequence>
<dbReference type="GO" id="GO:0008745">
    <property type="term" value="F:N-acetylmuramoyl-L-alanine amidase activity"/>
    <property type="evidence" value="ECO:0007669"/>
    <property type="project" value="UniProtKB-EC"/>
</dbReference>
<keyword evidence="3" id="KW-0378">Hydrolase</keyword>
<evidence type="ECO:0000256" key="2">
    <source>
        <dbReference type="ARBA" id="ARBA00011901"/>
    </source>
</evidence>
<accession>A0A547Q9M5</accession>
<dbReference type="GO" id="GO:0009253">
    <property type="term" value="P:peptidoglycan catabolic process"/>
    <property type="evidence" value="ECO:0007669"/>
    <property type="project" value="InterPro"/>
</dbReference>
<dbReference type="Pfam" id="PF01520">
    <property type="entry name" value="Amidase_3"/>
    <property type="match status" value="1"/>
</dbReference>
<dbReference type="OrthoDB" id="9806267at2"/>